<gene>
    <name evidence="2" type="ORF">IPLBMFHP_00007</name>
</gene>
<dbReference type="SUPFAM" id="SSF53335">
    <property type="entry name" value="S-adenosyl-L-methionine-dependent methyltransferases"/>
    <property type="match status" value="1"/>
</dbReference>
<dbReference type="InterPro" id="IPR013216">
    <property type="entry name" value="Methyltransf_11"/>
</dbReference>
<proteinExistence type="predicted"/>
<name>A0A7G9Z987_9EURY</name>
<sequence length="84" mass="9655">MILSDRDTGLPDESVDIVLLYDVFQMISDKEKLLGELHRVLKPGGILFATAEHLDVNEFMNIFVKGNLFALVEKRGEVFRFERD</sequence>
<dbReference type="EMBL" id="MT631670">
    <property type="protein sequence ID" value="QNO56821.1"/>
    <property type="molecule type" value="Genomic_DNA"/>
</dbReference>
<accession>A0A7G9Z987</accession>
<organism evidence="2">
    <name type="scientific">Candidatus Methanophaga sp. ANME-1 ERB7</name>
    <dbReference type="NCBI Taxonomy" id="2759913"/>
    <lineage>
        <taxon>Archaea</taxon>
        <taxon>Methanobacteriati</taxon>
        <taxon>Methanobacteriota</taxon>
        <taxon>Stenosarchaea group</taxon>
        <taxon>Methanomicrobia</taxon>
        <taxon>Candidatus Methanophagales</taxon>
        <taxon>Candidatus Methanophagaceae</taxon>
        <taxon>Candidatus Methanophaga</taxon>
    </lineage>
</organism>
<dbReference type="AlphaFoldDB" id="A0A7G9Z987"/>
<protein>
    <recommendedName>
        <fullName evidence="1">Methyltransferase type 11 domain-containing protein</fullName>
    </recommendedName>
</protein>
<dbReference type="GO" id="GO:0008757">
    <property type="term" value="F:S-adenosylmethionine-dependent methyltransferase activity"/>
    <property type="evidence" value="ECO:0007669"/>
    <property type="project" value="InterPro"/>
</dbReference>
<reference evidence="2" key="1">
    <citation type="submission" date="2020-06" db="EMBL/GenBank/DDBJ databases">
        <title>Unique genomic features of the anaerobic methanotrophic archaea.</title>
        <authorList>
            <person name="Chadwick G.L."/>
            <person name="Skennerton C.T."/>
            <person name="Laso-Perez R."/>
            <person name="Leu A.O."/>
            <person name="Speth D.R."/>
            <person name="Yu H."/>
            <person name="Morgan-Lang C."/>
            <person name="Hatzenpichler R."/>
            <person name="Goudeau D."/>
            <person name="Malmstrom R."/>
            <person name="Brazelton W.J."/>
            <person name="Woyke T."/>
            <person name="Hallam S.J."/>
            <person name="Tyson G.W."/>
            <person name="Wegener G."/>
            <person name="Boetius A."/>
            <person name="Orphan V."/>
        </authorList>
    </citation>
    <scope>NUCLEOTIDE SEQUENCE</scope>
</reference>
<dbReference type="CDD" id="cd02440">
    <property type="entry name" value="AdoMet_MTases"/>
    <property type="match status" value="1"/>
</dbReference>
<dbReference type="InterPro" id="IPR029063">
    <property type="entry name" value="SAM-dependent_MTases_sf"/>
</dbReference>
<dbReference type="Pfam" id="PF08241">
    <property type="entry name" value="Methyltransf_11"/>
    <property type="match status" value="1"/>
</dbReference>
<evidence type="ECO:0000259" key="1">
    <source>
        <dbReference type="Pfam" id="PF08241"/>
    </source>
</evidence>
<feature type="domain" description="Methyltransferase type 11" evidence="1">
    <location>
        <begin position="7"/>
        <end position="48"/>
    </location>
</feature>
<evidence type="ECO:0000313" key="2">
    <source>
        <dbReference type="EMBL" id="QNO56821.1"/>
    </source>
</evidence>
<dbReference type="Gene3D" id="3.40.50.150">
    <property type="entry name" value="Vaccinia Virus protein VP39"/>
    <property type="match status" value="1"/>
</dbReference>